<organism evidence="1 2">
    <name type="scientific">Smallanthus sonchifolius</name>
    <dbReference type="NCBI Taxonomy" id="185202"/>
    <lineage>
        <taxon>Eukaryota</taxon>
        <taxon>Viridiplantae</taxon>
        <taxon>Streptophyta</taxon>
        <taxon>Embryophyta</taxon>
        <taxon>Tracheophyta</taxon>
        <taxon>Spermatophyta</taxon>
        <taxon>Magnoliopsida</taxon>
        <taxon>eudicotyledons</taxon>
        <taxon>Gunneridae</taxon>
        <taxon>Pentapetalae</taxon>
        <taxon>asterids</taxon>
        <taxon>campanulids</taxon>
        <taxon>Asterales</taxon>
        <taxon>Asteraceae</taxon>
        <taxon>Asteroideae</taxon>
        <taxon>Heliantheae alliance</taxon>
        <taxon>Millerieae</taxon>
        <taxon>Smallanthus</taxon>
    </lineage>
</organism>
<name>A0ACB8YPL1_9ASTR</name>
<dbReference type="EMBL" id="CM042044">
    <property type="protein sequence ID" value="KAI3687041.1"/>
    <property type="molecule type" value="Genomic_DNA"/>
</dbReference>
<evidence type="ECO:0000313" key="1">
    <source>
        <dbReference type="EMBL" id="KAI3687041.1"/>
    </source>
</evidence>
<proteinExistence type="predicted"/>
<reference evidence="2" key="1">
    <citation type="journal article" date="2022" name="Mol. Ecol. Resour.">
        <title>The genomes of chicory, endive, great burdock and yacon provide insights into Asteraceae palaeo-polyploidization history and plant inulin production.</title>
        <authorList>
            <person name="Fan W."/>
            <person name="Wang S."/>
            <person name="Wang H."/>
            <person name="Wang A."/>
            <person name="Jiang F."/>
            <person name="Liu H."/>
            <person name="Zhao H."/>
            <person name="Xu D."/>
            <person name="Zhang Y."/>
        </authorList>
    </citation>
    <scope>NUCLEOTIDE SEQUENCE [LARGE SCALE GENOMIC DNA]</scope>
    <source>
        <strain evidence="2">cv. Yunnan</strain>
    </source>
</reference>
<keyword evidence="2" id="KW-1185">Reference proteome</keyword>
<sequence length="97" mass="11183">MYLTLRSISLRTFDVKLNNRGSREEEIVGRRTHFSVLKLSRLISNSFHLSRDSRYKDKDISVVADLFTRGIDIQAVNVVINFEFPRNSDIFAQGGSF</sequence>
<accession>A0ACB8YPL1</accession>
<protein>
    <submittedName>
        <fullName evidence="1">Uncharacterized protein</fullName>
    </submittedName>
</protein>
<dbReference type="Proteomes" id="UP001056120">
    <property type="component" value="Linkage Group LG27"/>
</dbReference>
<comment type="caution">
    <text evidence="1">The sequence shown here is derived from an EMBL/GenBank/DDBJ whole genome shotgun (WGS) entry which is preliminary data.</text>
</comment>
<evidence type="ECO:0000313" key="2">
    <source>
        <dbReference type="Proteomes" id="UP001056120"/>
    </source>
</evidence>
<gene>
    <name evidence="1" type="ORF">L1987_80731</name>
</gene>
<reference evidence="1 2" key="2">
    <citation type="journal article" date="2022" name="Mol. Ecol. Resour.">
        <title>The genomes of chicory, endive, great burdock and yacon provide insights into Asteraceae paleo-polyploidization history and plant inulin production.</title>
        <authorList>
            <person name="Fan W."/>
            <person name="Wang S."/>
            <person name="Wang H."/>
            <person name="Wang A."/>
            <person name="Jiang F."/>
            <person name="Liu H."/>
            <person name="Zhao H."/>
            <person name="Xu D."/>
            <person name="Zhang Y."/>
        </authorList>
    </citation>
    <scope>NUCLEOTIDE SEQUENCE [LARGE SCALE GENOMIC DNA]</scope>
    <source>
        <strain evidence="2">cv. Yunnan</strain>
        <tissue evidence="1">Leaves</tissue>
    </source>
</reference>